<feature type="region of interest" description="Disordered" evidence="1">
    <location>
        <begin position="23"/>
        <end position="44"/>
    </location>
</feature>
<evidence type="ECO:0000313" key="4">
    <source>
        <dbReference type="Proteomes" id="UP001595979"/>
    </source>
</evidence>
<protein>
    <submittedName>
        <fullName evidence="3">Uncharacterized protein</fullName>
    </submittedName>
</protein>
<feature type="compositionally biased region" description="Polar residues" evidence="1">
    <location>
        <begin position="34"/>
        <end position="44"/>
    </location>
</feature>
<evidence type="ECO:0000256" key="1">
    <source>
        <dbReference type="SAM" id="MobiDB-lite"/>
    </source>
</evidence>
<proteinExistence type="predicted"/>
<comment type="caution">
    <text evidence="3">The sequence shown here is derived from an EMBL/GenBank/DDBJ whole genome shotgun (WGS) entry which is preliminary data.</text>
</comment>
<dbReference type="RefSeq" id="WP_380045393.1">
    <property type="nucleotide sequence ID" value="NZ_JBHSOH010000002.1"/>
</dbReference>
<reference evidence="4" key="1">
    <citation type="journal article" date="2019" name="Int. J. Syst. Evol. Microbiol.">
        <title>The Global Catalogue of Microorganisms (GCM) 10K type strain sequencing project: providing services to taxonomists for standard genome sequencing and annotation.</title>
        <authorList>
            <consortium name="The Broad Institute Genomics Platform"/>
            <consortium name="The Broad Institute Genome Sequencing Center for Infectious Disease"/>
            <person name="Wu L."/>
            <person name="Ma J."/>
        </authorList>
    </citation>
    <scope>NUCLEOTIDE SEQUENCE [LARGE SCALE GENOMIC DNA]</scope>
    <source>
        <strain evidence="4">CGMCC 1.15053</strain>
    </source>
</reference>
<name>A0ABW1DGD4_9DEIO</name>
<keyword evidence="2" id="KW-0732">Signal</keyword>
<dbReference type="Proteomes" id="UP001595979">
    <property type="component" value="Unassembled WGS sequence"/>
</dbReference>
<accession>A0ABW1DGD4</accession>
<feature type="signal peptide" evidence="2">
    <location>
        <begin position="1"/>
        <end position="22"/>
    </location>
</feature>
<keyword evidence="4" id="KW-1185">Reference proteome</keyword>
<dbReference type="EMBL" id="JBHSOH010000002">
    <property type="protein sequence ID" value="MFC5846864.1"/>
    <property type="molecule type" value="Genomic_DNA"/>
</dbReference>
<organism evidence="3 4">
    <name type="scientific">Deinococcus petrolearius</name>
    <dbReference type="NCBI Taxonomy" id="1751295"/>
    <lineage>
        <taxon>Bacteria</taxon>
        <taxon>Thermotogati</taxon>
        <taxon>Deinococcota</taxon>
        <taxon>Deinococci</taxon>
        <taxon>Deinococcales</taxon>
        <taxon>Deinococcaceae</taxon>
        <taxon>Deinococcus</taxon>
    </lineage>
</organism>
<evidence type="ECO:0000256" key="2">
    <source>
        <dbReference type="SAM" id="SignalP"/>
    </source>
</evidence>
<feature type="chain" id="PRO_5045417881" evidence="2">
    <location>
        <begin position="23"/>
        <end position="44"/>
    </location>
</feature>
<sequence>MNRTTRVWLLVALLALGVRAQAEGGNVGGGGWSAQVSSPPGSAT</sequence>
<gene>
    <name evidence="3" type="ORF">ACFPQ6_00950</name>
</gene>
<evidence type="ECO:0000313" key="3">
    <source>
        <dbReference type="EMBL" id="MFC5846864.1"/>
    </source>
</evidence>